<dbReference type="Pfam" id="PF00041">
    <property type="entry name" value="fn3"/>
    <property type="match status" value="1"/>
</dbReference>
<evidence type="ECO:0000313" key="2">
    <source>
        <dbReference type="EMBL" id="MFC4075221.1"/>
    </source>
</evidence>
<organism evidence="2 3">
    <name type="scientific">Salinithrix halophila</name>
    <dbReference type="NCBI Taxonomy" id="1485204"/>
    <lineage>
        <taxon>Bacteria</taxon>
        <taxon>Bacillati</taxon>
        <taxon>Bacillota</taxon>
        <taxon>Bacilli</taxon>
        <taxon>Bacillales</taxon>
        <taxon>Thermoactinomycetaceae</taxon>
        <taxon>Salinithrix</taxon>
    </lineage>
</organism>
<dbReference type="NCBIfam" id="NF047353">
    <property type="entry name" value="tube_lmo2291"/>
    <property type="match status" value="1"/>
</dbReference>
<protein>
    <submittedName>
        <fullName evidence="2">Phage tail tube protein</fullName>
    </submittedName>
</protein>
<dbReference type="Proteomes" id="UP001595843">
    <property type="component" value="Unassembled WGS sequence"/>
</dbReference>
<dbReference type="InterPro" id="IPR036116">
    <property type="entry name" value="FN3_sf"/>
</dbReference>
<dbReference type="InterPro" id="IPR003961">
    <property type="entry name" value="FN3_dom"/>
</dbReference>
<name>A0ABV8JDC8_9BACL</name>
<feature type="domain" description="Fibronectin type-III" evidence="1">
    <location>
        <begin position="150"/>
        <end position="231"/>
    </location>
</feature>
<gene>
    <name evidence="2" type="ORF">ACFOUO_00080</name>
</gene>
<dbReference type="Gene3D" id="2.60.40.10">
    <property type="entry name" value="Immunoglobulins"/>
    <property type="match status" value="1"/>
</dbReference>
<reference evidence="3" key="1">
    <citation type="journal article" date="2019" name="Int. J. Syst. Evol. Microbiol.">
        <title>The Global Catalogue of Microorganisms (GCM) 10K type strain sequencing project: providing services to taxonomists for standard genome sequencing and annotation.</title>
        <authorList>
            <consortium name="The Broad Institute Genomics Platform"/>
            <consortium name="The Broad Institute Genome Sequencing Center for Infectious Disease"/>
            <person name="Wu L."/>
            <person name="Ma J."/>
        </authorList>
    </citation>
    <scope>NUCLEOTIDE SEQUENCE [LARGE SCALE GENOMIC DNA]</scope>
    <source>
        <strain evidence="3">IBRC-M 10813</strain>
    </source>
</reference>
<dbReference type="CDD" id="cd00063">
    <property type="entry name" value="FN3"/>
    <property type="match status" value="1"/>
</dbReference>
<keyword evidence="3" id="KW-1185">Reference proteome</keyword>
<dbReference type="SMART" id="SM00060">
    <property type="entry name" value="FN3"/>
    <property type="match status" value="1"/>
</dbReference>
<accession>A0ABV8JDC8</accession>
<sequence length="231" mass="24432">MAETGFLVESKHNFYINTTPEAGAGGETYVRMAAGFKSVDPQMNEENDQTAYLDGNGFATTTVMGGQLTLEFTGDRLYGDPAQDWIFSKMATIGTKRNTTFKWEQPSGEIFEGPVTLAVINGPTGDANSKGEVTVEVHFNGEPTYSPIATPTGLTASNETATSIDLSWNVVDGANSYNIYRGGTQVGSSNTNSYTDSGLTASTTYTYEVTAVNANGAESPKSNSISATTTA</sequence>
<comment type="caution">
    <text evidence="2">The sequence shown here is derived from an EMBL/GenBank/DDBJ whole genome shotgun (WGS) entry which is preliminary data.</text>
</comment>
<evidence type="ECO:0000259" key="1">
    <source>
        <dbReference type="PROSITE" id="PS50853"/>
    </source>
</evidence>
<dbReference type="SUPFAM" id="SSF49265">
    <property type="entry name" value="Fibronectin type III"/>
    <property type="match status" value="1"/>
</dbReference>
<proteinExistence type="predicted"/>
<dbReference type="PROSITE" id="PS50853">
    <property type="entry name" value="FN3"/>
    <property type="match status" value="1"/>
</dbReference>
<dbReference type="EMBL" id="JBHSAP010000001">
    <property type="protein sequence ID" value="MFC4075221.1"/>
    <property type="molecule type" value="Genomic_DNA"/>
</dbReference>
<dbReference type="RefSeq" id="WP_380700932.1">
    <property type="nucleotide sequence ID" value="NZ_JBHSAP010000001.1"/>
</dbReference>
<evidence type="ECO:0000313" key="3">
    <source>
        <dbReference type="Proteomes" id="UP001595843"/>
    </source>
</evidence>
<dbReference type="InterPro" id="IPR013783">
    <property type="entry name" value="Ig-like_fold"/>
</dbReference>